<dbReference type="AlphaFoldDB" id="A0AA38CI57"/>
<keyword evidence="3" id="KW-1185">Reference proteome</keyword>
<name>A0AA38CI57_TAXCH</name>
<dbReference type="EMBL" id="JAHRHJ020000010">
    <property type="protein sequence ID" value="KAH9297363.1"/>
    <property type="molecule type" value="Genomic_DNA"/>
</dbReference>
<feature type="non-terminal residue" evidence="2">
    <location>
        <position position="65"/>
    </location>
</feature>
<dbReference type="Proteomes" id="UP000824469">
    <property type="component" value="Unassembled WGS sequence"/>
</dbReference>
<reference evidence="2 3" key="1">
    <citation type="journal article" date="2021" name="Nat. Plants">
        <title>The Taxus genome provides insights into paclitaxel biosynthesis.</title>
        <authorList>
            <person name="Xiong X."/>
            <person name="Gou J."/>
            <person name="Liao Q."/>
            <person name="Li Y."/>
            <person name="Zhou Q."/>
            <person name="Bi G."/>
            <person name="Li C."/>
            <person name="Du R."/>
            <person name="Wang X."/>
            <person name="Sun T."/>
            <person name="Guo L."/>
            <person name="Liang H."/>
            <person name="Lu P."/>
            <person name="Wu Y."/>
            <person name="Zhang Z."/>
            <person name="Ro D.K."/>
            <person name="Shang Y."/>
            <person name="Huang S."/>
            <person name="Yan J."/>
        </authorList>
    </citation>
    <scope>NUCLEOTIDE SEQUENCE [LARGE SCALE GENOMIC DNA]</scope>
    <source>
        <strain evidence="2">Ta-2019</strain>
    </source>
</reference>
<comment type="caution">
    <text evidence="2">The sequence shown here is derived from an EMBL/GenBank/DDBJ whole genome shotgun (WGS) entry which is preliminary data.</text>
</comment>
<feature type="region of interest" description="Disordered" evidence="1">
    <location>
        <begin position="1"/>
        <end position="35"/>
    </location>
</feature>
<accession>A0AA38CI57</accession>
<evidence type="ECO:0000313" key="3">
    <source>
        <dbReference type="Proteomes" id="UP000824469"/>
    </source>
</evidence>
<evidence type="ECO:0000313" key="2">
    <source>
        <dbReference type="EMBL" id="KAH9297363.1"/>
    </source>
</evidence>
<evidence type="ECO:0000256" key="1">
    <source>
        <dbReference type="SAM" id="MobiDB-lite"/>
    </source>
</evidence>
<sequence length="65" mass="7355">MQVGRKYLRQPGTVGPKRDKSTRTGRTGRIGKICPRQSGSKWDIWAAGTRRTRNGLFGRNGKLQR</sequence>
<proteinExistence type="predicted"/>
<protein>
    <submittedName>
        <fullName evidence="2">Uncharacterized protein</fullName>
    </submittedName>
</protein>
<gene>
    <name evidence="2" type="ORF">KI387_029045</name>
</gene>
<organism evidence="2 3">
    <name type="scientific">Taxus chinensis</name>
    <name type="common">Chinese yew</name>
    <name type="synonym">Taxus wallichiana var. chinensis</name>
    <dbReference type="NCBI Taxonomy" id="29808"/>
    <lineage>
        <taxon>Eukaryota</taxon>
        <taxon>Viridiplantae</taxon>
        <taxon>Streptophyta</taxon>
        <taxon>Embryophyta</taxon>
        <taxon>Tracheophyta</taxon>
        <taxon>Spermatophyta</taxon>
        <taxon>Pinopsida</taxon>
        <taxon>Pinidae</taxon>
        <taxon>Conifers II</taxon>
        <taxon>Cupressales</taxon>
        <taxon>Taxaceae</taxon>
        <taxon>Taxus</taxon>
    </lineage>
</organism>